<name>A0A976IDG1_BRELC</name>
<feature type="compositionally biased region" description="Basic and acidic residues" evidence="1">
    <location>
        <begin position="292"/>
        <end position="334"/>
    </location>
</feature>
<feature type="region of interest" description="Disordered" evidence="1">
    <location>
        <begin position="66"/>
        <end position="88"/>
    </location>
</feature>
<gene>
    <name evidence="2" type="ORF">CCR75_006558</name>
</gene>
<comment type="caution">
    <text evidence="2">The sequence shown here is derived from an EMBL/GenBank/DDBJ whole genome shotgun (WGS) entry which is preliminary data.</text>
</comment>
<sequence>METSTGNSIRVFDGTTDFRVWRARVENELMRYHLLGYVMVRGYDGSQTFTYNGEVVPPRMPAILEEDGQQQQSSLKEEARTCHSGGNPQGRLGRWAVLGESAEAKGILQRYLHPDVESVILNKNVYDSWTMLCTLYGNRDSPGAHDVYEMHRVLHNVRLGDKKGEPVKEFLTRWEMVLQQYARAIGIELTEAFRSVSLTQTLPSAWKPMVASWRGTRPFVPFTELVKKVTLTREQAKVPLETASGPSSVVVEAHSPLLDSPTSIQPNSRPGNRSPIETFALESSVGATIEPLGHRNGDAATEAVEKKSSKEIEVVEQRASETSRNKDRSTRSVDRGSSSCEQYAEKSTSISADKGENKSKHVSTFRSRERSRRSPSERVRNRSASRSRTWEDKTDKRHTHDKYDKYDYEKGYDEYASKSRYQRFERVTHNYDNYDRSDKSGIVMCFYCLKAGHQMKQCWYLKADIESETTHDVHKKFCCAVTVDRTPFMVRCLEGYIEGVNRERANRRPSSSTTSTSRNHGDYSVSKSVGRDYRPKTDGYVISLPRESTFGLRDQPTSSATSTATDYRKRSRSVFQPAEGRVLSRDPRLNRSNSVFGSTGVLEEFSPRKRVRSPSFERQLQIHY</sequence>
<evidence type="ECO:0000313" key="3">
    <source>
        <dbReference type="Proteomes" id="UP000294530"/>
    </source>
</evidence>
<keyword evidence="3" id="KW-1185">Reference proteome</keyword>
<dbReference type="AlphaFoldDB" id="A0A976IDG1"/>
<feature type="region of interest" description="Disordered" evidence="1">
    <location>
        <begin position="504"/>
        <end position="534"/>
    </location>
</feature>
<feature type="region of interest" description="Disordered" evidence="1">
    <location>
        <begin position="550"/>
        <end position="595"/>
    </location>
</feature>
<protein>
    <recommendedName>
        <fullName evidence="4">CCHC-type domain-containing protein</fullName>
    </recommendedName>
</protein>
<dbReference type="RefSeq" id="XP_067817133.1">
    <property type="nucleotide sequence ID" value="XM_067964627.1"/>
</dbReference>
<evidence type="ECO:0008006" key="4">
    <source>
        <dbReference type="Google" id="ProtNLM"/>
    </source>
</evidence>
<evidence type="ECO:0000313" key="2">
    <source>
        <dbReference type="EMBL" id="TDH67634.1"/>
    </source>
</evidence>
<dbReference type="Proteomes" id="UP000294530">
    <property type="component" value="Unassembled WGS sequence"/>
</dbReference>
<feature type="compositionally biased region" description="Polar residues" evidence="1">
    <location>
        <begin position="555"/>
        <end position="565"/>
    </location>
</feature>
<evidence type="ECO:0000256" key="1">
    <source>
        <dbReference type="SAM" id="MobiDB-lite"/>
    </source>
</evidence>
<feature type="compositionally biased region" description="Basic and acidic residues" evidence="1">
    <location>
        <begin position="366"/>
        <end position="380"/>
    </location>
</feature>
<organism evidence="2 3">
    <name type="scientific">Bremia lactucae</name>
    <name type="common">Lettuce downy mildew</name>
    <dbReference type="NCBI Taxonomy" id="4779"/>
    <lineage>
        <taxon>Eukaryota</taxon>
        <taxon>Sar</taxon>
        <taxon>Stramenopiles</taxon>
        <taxon>Oomycota</taxon>
        <taxon>Peronosporomycetes</taxon>
        <taxon>Peronosporales</taxon>
        <taxon>Peronosporaceae</taxon>
        <taxon>Bremia</taxon>
    </lineage>
</organism>
<feature type="compositionally biased region" description="Polar residues" evidence="1">
    <location>
        <begin position="335"/>
        <end position="351"/>
    </location>
</feature>
<dbReference type="GeneID" id="94350298"/>
<feature type="region of interest" description="Disordered" evidence="1">
    <location>
        <begin position="288"/>
        <end position="396"/>
    </location>
</feature>
<dbReference type="OrthoDB" id="161309at2759"/>
<reference evidence="2 3" key="1">
    <citation type="journal article" date="2021" name="Genome Biol.">
        <title>AFLAP: assembly-free linkage analysis pipeline using k-mers from genome sequencing data.</title>
        <authorList>
            <person name="Fletcher K."/>
            <person name="Zhang L."/>
            <person name="Gil J."/>
            <person name="Han R."/>
            <person name="Cavanaugh K."/>
            <person name="Michelmore R."/>
        </authorList>
    </citation>
    <scope>NUCLEOTIDE SEQUENCE [LARGE SCALE GENOMIC DNA]</scope>
    <source>
        <strain evidence="2 3">SF5</strain>
    </source>
</reference>
<dbReference type="KEGG" id="blac:94350298"/>
<accession>A0A976IDG1</accession>
<proteinExistence type="predicted"/>
<dbReference type="EMBL" id="SHOA02000187">
    <property type="protein sequence ID" value="TDH67634.1"/>
    <property type="molecule type" value="Genomic_DNA"/>
</dbReference>